<keyword evidence="1" id="KW-1133">Transmembrane helix</keyword>
<feature type="transmembrane region" description="Helical" evidence="1">
    <location>
        <begin position="416"/>
        <end position="434"/>
    </location>
</feature>
<evidence type="ECO:0000313" key="3">
    <source>
        <dbReference type="Proteomes" id="UP000484255"/>
    </source>
</evidence>
<feature type="transmembrane region" description="Helical" evidence="1">
    <location>
        <begin position="165"/>
        <end position="185"/>
    </location>
</feature>
<feature type="transmembrane region" description="Helical" evidence="1">
    <location>
        <begin position="245"/>
        <end position="266"/>
    </location>
</feature>
<dbReference type="AlphaFoldDB" id="A0A7C9PHM0"/>
<proteinExistence type="predicted"/>
<dbReference type="RefSeq" id="WP_163457817.1">
    <property type="nucleotide sequence ID" value="NZ_JAAGOH010000013.1"/>
</dbReference>
<feature type="transmembrane region" description="Helical" evidence="1">
    <location>
        <begin position="330"/>
        <end position="354"/>
    </location>
</feature>
<evidence type="ECO:0000313" key="2">
    <source>
        <dbReference type="EMBL" id="NDY91968.1"/>
    </source>
</evidence>
<feature type="transmembrane region" description="Helical" evidence="1">
    <location>
        <begin position="12"/>
        <end position="33"/>
    </location>
</feature>
<feature type="transmembrane region" description="Helical" evidence="1">
    <location>
        <begin position="272"/>
        <end position="294"/>
    </location>
</feature>
<comment type="caution">
    <text evidence="2">The sequence shown here is derived from an EMBL/GenBank/DDBJ whole genome shotgun (WGS) entry which is preliminary data.</text>
</comment>
<accession>A0A7C9PHM0</accession>
<dbReference type="Proteomes" id="UP000484255">
    <property type="component" value="Unassembled WGS sequence"/>
</dbReference>
<dbReference type="Pfam" id="PF13347">
    <property type="entry name" value="MFS_2"/>
    <property type="match status" value="1"/>
</dbReference>
<keyword evidence="3" id="KW-1185">Reference proteome</keyword>
<dbReference type="InterPro" id="IPR036259">
    <property type="entry name" value="MFS_trans_sf"/>
</dbReference>
<feature type="transmembrane region" description="Helical" evidence="1">
    <location>
        <begin position="122"/>
        <end position="145"/>
    </location>
</feature>
<keyword evidence="1" id="KW-0472">Membrane</keyword>
<feature type="transmembrane region" description="Helical" evidence="1">
    <location>
        <begin position="375"/>
        <end position="396"/>
    </location>
</feature>
<feature type="transmembrane region" description="Helical" evidence="1">
    <location>
        <begin position="45"/>
        <end position="64"/>
    </location>
</feature>
<name>A0A7C9PHM0_9BURK</name>
<feature type="transmembrane region" description="Helical" evidence="1">
    <location>
        <begin position="306"/>
        <end position="324"/>
    </location>
</feature>
<reference evidence="2 3" key="1">
    <citation type="submission" date="2020-02" db="EMBL/GenBank/DDBJ databases">
        <title>Ideonella bacterium strain TBM-1.</title>
        <authorList>
            <person name="Chen W.-M."/>
        </authorList>
    </citation>
    <scope>NUCLEOTIDE SEQUENCE [LARGE SCALE GENOMIC DNA]</scope>
    <source>
        <strain evidence="2 3">TBM-1</strain>
    </source>
</reference>
<sequence>MNLPPPPTAHWRAGLAYGALGAPLAFVALPLYVQLPEHHARVHGLSLASLGVLLLLLRLADAVVDPALGRWLGRRLDAALHHPAGPRALRPLQAPVGAGTALLLGGLAALFLPPAGAWGGPWATVVATALALAACTVGYSGLTLLHQAWGARLPGDEATRARWVAWREGLALAGVLTASLLPALAGWPVTLVVLASGLALALWAARVGAPRPLPSMPSRVLPAGEAAAHGWRWSLPAGRGFRRLLAAYAVNGVASAIPATLFLFFVNDRLQAPAAAPALLGAYFLAAAVSLPLWVRAVARWGLVPVWRAGMGLAVAAFLGTLGLGQGDVAAFAAVCLATGAALGADLAAPPALLAGWVQAPPGPGRSALDAGTALGWWALVTKLNLALAAGLALPLLEAGGYQPGQPDTQPWSPLLLAYAGLPCALKAALALALPHWLGPEPRPPAVPTLPPPPPVTP</sequence>
<gene>
    <name evidence="2" type="ORF">G3A44_12300</name>
</gene>
<dbReference type="Gene3D" id="1.20.1250.20">
    <property type="entry name" value="MFS general substrate transporter like domains"/>
    <property type="match status" value="1"/>
</dbReference>
<organism evidence="2 3">
    <name type="scientific">Ideonella livida</name>
    <dbReference type="NCBI Taxonomy" id="2707176"/>
    <lineage>
        <taxon>Bacteria</taxon>
        <taxon>Pseudomonadati</taxon>
        <taxon>Pseudomonadota</taxon>
        <taxon>Betaproteobacteria</taxon>
        <taxon>Burkholderiales</taxon>
        <taxon>Sphaerotilaceae</taxon>
        <taxon>Ideonella</taxon>
    </lineage>
</organism>
<keyword evidence="1" id="KW-0812">Transmembrane</keyword>
<evidence type="ECO:0000256" key="1">
    <source>
        <dbReference type="SAM" id="Phobius"/>
    </source>
</evidence>
<dbReference type="SUPFAM" id="SSF103473">
    <property type="entry name" value="MFS general substrate transporter"/>
    <property type="match status" value="1"/>
</dbReference>
<feature type="transmembrane region" description="Helical" evidence="1">
    <location>
        <begin position="96"/>
        <end position="116"/>
    </location>
</feature>
<protein>
    <submittedName>
        <fullName evidence="2">MFS transporter</fullName>
    </submittedName>
</protein>
<dbReference type="EMBL" id="JAAGOH010000013">
    <property type="protein sequence ID" value="NDY91968.1"/>
    <property type="molecule type" value="Genomic_DNA"/>
</dbReference>